<dbReference type="PROSITE" id="PS50928">
    <property type="entry name" value="ABC_TM1"/>
    <property type="match status" value="1"/>
</dbReference>
<comment type="subcellular location">
    <subcellularLocation>
        <location evidence="1 9">Cell membrane</location>
        <topology evidence="1 9">Multi-pass membrane protein</topology>
    </subcellularLocation>
</comment>
<gene>
    <name evidence="11" type="ORF">SAMN05421736_112138</name>
</gene>
<dbReference type="CDD" id="cd06261">
    <property type="entry name" value="TM_PBP2"/>
    <property type="match status" value="1"/>
</dbReference>
<dbReference type="Proteomes" id="UP000198935">
    <property type="component" value="Unassembled WGS sequence"/>
</dbReference>
<feature type="transmembrane region" description="Helical" evidence="9">
    <location>
        <begin position="131"/>
        <end position="149"/>
    </location>
</feature>
<dbReference type="STRING" id="1503961.SAMN05421736_112138"/>
<dbReference type="SUPFAM" id="SSF161098">
    <property type="entry name" value="MetI-like"/>
    <property type="match status" value="1"/>
</dbReference>
<evidence type="ECO:0000256" key="5">
    <source>
        <dbReference type="ARBA" id="ARBA00022692"/>
    </source>
</evidence>
<dbReference type="GO" id="GO:0006865">
    <property type="term" value="P:amino acid transport"/>
    <property type="evidence" value="ECO:0007669"/>
    <property type="project" value="UniProtKB-KW"/>
</dbReference>
<accession>A0A1H3T195</accession>
<proteinExistence type="inferred from homology"/>
<feature type="transmembrane region" description="Helical" evidence="9">
    <location>
        <begin position="210"/>
        <end position="229"/>
    </location>
</feature>
<keyword evidence="6" id="KW-0029">Amino-acid transport</keyword>
<keyword evidence="7 9" id="KW-1133">Transmembrane helix</keyword>
<dbReference type="GO" id="GO:0022857">
    <property type="term" value="F:transmembrane transporter activity"/>
    <property type="evidence" value="ECO:0007669"/>
    <property type="project" value="InterPro"/>
</dbReference>
<dbReference type="GO" id="GO:0043190">
    <property type="term" value="C:ATP-binding cassette (ABC) transporter complex"/>
    <property type="evidence" value="ECO:0007669"/>
    <property type="project" value="InterPro"/>
</dbReference>
<evidence type="ECO:0000256" key="1">
    <source>
        <dbReference type="ARBA" id="ARBA00004651"/>
    </source>
</evidence>
<feature type="transmembrane region" description="Helical" evidence="9">
    <location>
        <begin position="360"/>
        <end position="381"/>
    </location>
</feature>
<name>A0A1H3T195_9BACI</name>
<comment type="similarity">
    <text evidence="2">Belongs to the binding-protein-dependent transport system permease family. HisMQ subfamily.</text>
</comment>
<dbReference type="Pfam" id="PF00528">
    <property type="entry name" value="BPD_transp_1"/>
    <property type="match status" value="1"/>
</dbReference>
<dbReference type="Gene3D" id="1.10.3720.10">
    <property type="entry name" value="MetI-like"/>
    <property type="match status" value="2"/>
</dbReference>
<evidence type="ECO:0000256" key="7">
    <source>
        <dbReference type="ARBA" id="ARBA00022989"/>
    </source>
</evidence>
<keyword evidence="8 9" id="KW-0472">Membrane</keyword>
<sequence>MNNTAPFWRSRRFKPVLLQLLFVVIAGICLFYFINNALTGLKRLGLPLDFGFLQSTASFDISGDKLIDYSATDPYSRAILVGLFNTLRVAVLGIMFATILGVILGIARLSNNWLVRNTSKVFVEIFRNTPLLVQMIIWFSAVFLMLPLIENSYVFAGTVFFSNRGIAIPWFQTTSATWIWLVCVATAILLAITVWKWRLKLQTETGKRKYPSLWAVGVTAAAMIVPLLLTSAGPFHVTMPEVNPNGRSFAGGFVISPSFASVLIALVMYTSAFIAEIVRAGIMGVSKGQLEAAQALGLKSSTTLRLVVFPQAFRIIIPPLTSQYLNLTKNSSLAVAVGYPEIVHVGNTILNQSGRAIQMITIMIICYLTVSLLTSLFMNIFNKYTQLAER</sequence>
<dbReference type="InterPro" id="IPR043429">
    <property type="entry name" value="ArtM/GltK/GlnP/TcyL/YhdX-like"/>
</dbReference>
<dbReference type="NCBIfam" id="TIGR01726">
    <property type="entry name" value="HEQRo_perm_3TM"/>
    <property type="match status" value="1"/>
</dbReference>
<feature type="transmembrane region" description="Helical" evidence="9">
    <location>
        <begin position="249"/>
        <end position="269"/>
    </location>
</feature>
<dbReference type="EMBL" id="FNPI01000012">
    <property type="protein sequence ID" value="SDZ43109.1"/>
    <property type="molecule type" value="Genomic_DNA"/>
</dbReference>
<evidence type="ECO:0000313" key="11">
    <source>
        <dbReference type="EMBL" id="SDZ43109.1"/>
    </source>
</evidence>
<protein>
    <submittedName>
        <fullName evidence="11">General L-amino acid transport system permease protein</fullName>
    </submittedName>
</protein>
<dbReference type="PANTHER" id="PTHR30614">
    <property type="entry name" value="MEMBRANE COMPONENT OF AMINO ACID ABC TRANSPORTER"/>
    <property type="match status" value="1"/>
</dbReference>
<evidence type="ECO:0000256" key="3">
    <source>
        <dbReference type="ARBA" id="ARBA00022448"/>
    </source>
</evidence>
<evidence type="ECO:0000256" key="9">
    <source>
        <dbReference type="RuleBase" id="RU363032"/>
    </source>
</evidence>
<evidence type="ECO:0000313" key="12">
    <source>
        <dbReference type="Proteomes" id="UP000198935"/>
    </source>
</evidence>
<dbReference type="OrthoDB" id="9805999at2"/>
<dbReference type="InterPro" id="IPR035906">
    <property type="entry name" value="MetI-like_sf"/>
</dbReference>
<dbReference type="PANTHER" id="PTHR30614:SF37">
    <property type="entry name" value="AMINO-ACID ABC TRANSPORTER PERMEASE PROTEIN YHDX-RELATED"/>
    <property type="match status" value="1"/>
</dbReference>
<dbReference type="InterPro" id="IPR000515">
    <property type="entry name" value="MetI-like"/>
</dbReference>
<evidence type="ECO:0000256" key="8">
    <source>
        <dbReference type="ARBA" id="ARBA00023136"/>
    </source>
</evidence>
<feature type="domain" description="ABC transmembrane type-1" evidence="10">
    <location>
        <begin position="83"/>
        <end position="378"/>
    </location>
</feature>
<keyword evidence="4" id="KW-1003">Cell membrane</keyword>
<evidence type="ECO:0000259" key="10">
    <source>
        <dbReference type="PROSITE" id="PS50928"/>
    </source>
</evidence>
<organism evidence="11 12">
    <name type="scientific">Evansella caseinilytica</name>
    <dbReference type="NCBI Taxonomy" id="1503961"/>
    <lineage>
        <taxon>Bacteria</taxon>
        <taxon>Bacillati</taxon>
        <taxon>Bacillota</taxon>
        <taxon>Bacilli</taxon>
        <taxon>Bacillales</taxon>
        <taxon>Bacillaceae</taxon>
        <taxon>Evansella</taxon>
    </lineage>
</organism>
<keyword evidence="5 9" id="KW-0812">Transmembrane</keyword>
<feature type="transmembrane region" description="Helical" evidence="9">
    <location>
        <begin position="178"/>
        <end position="198"/>
    </location>
</feature>
<reference evidence="12" key="1">
    <citation type="submission" date="2016-10" db="EMBL/GenBank/DDBJ databases">
        <authorList>
            <person name="Varghese N."/>
            <person name="Submissions S."/>
        </authorList>
    </citation>
    <scope>NUCLEOTIDE SEQUENCE [LARGE SCALE GENOMIC DNA]</scope>
    <source>
        <strain evidence="12">SP</strain>
    </source>
</reference>
<evidence type="ECO:0000256" key="4">
    <source>
        <dbReference type="ARBA" id="ARBA00022475"/>
    </source>
</evidence>
<feature type="transmembrane region" description="Helical" evidence="9">
    <location>
        <begin position="16"/>
        <end position="34"/>
    </location>
</feature>
<dbReference type="InterPro" id="IPR010065">
    <property type="entry name" value="AA_ABC_transptr_permease_3TM"/>
</dbReference>
<keyword evidence="12" id="KW-1185">Reference proteome</keyword>
<evidence type="ECO:0000256" key="6">
    <source>
        <dbReference type="ARBA" id="ARBA00022970"/>
    </source>
</evidence>
<evidence type="ECO:0000256" key="2">
    <source>
        <dbReference type="ARBA" id="ARBA00010072"/>
    </source>
</evidence>
<dbReference type="AlphaFoldDB" id="A0A1H3T195"/>
<keyword evidence="3 9" id="KW-0813">Transport</keyword>
<feature type="transmembrane region" description="Helical" evidence="9">
    <location>
        <begin position="89"/>
        <end position="110"/>
    </location>
</feature>